<feature type="domain" description="BSD" evidence="1">
    <location>
        <begin position="121"/>
        <end position="173"/>
    </location>
</feature>
<dbReference type="SUPFAM" id="SSF140383">
    <property type="entry name" value="BSD domain-like"/>
    <property type="match status" value="1"/>
</dbReference>
<proteinExistence type="predicted"/>
<dbReference type="Proteomes" id="UP000289340">
    <property type="component" value="Chromosome 10"/>
</dbReference>
<organism evidence="2 3">
    <name type="scientific">Glycine soja</name>
    <name type="common">Wild soybean</name>
    <dbReference type="NCBI Taxonomy" id="3848"/>
    <lineage>
        <taxon>Eukaryota</taxon>
        <taxon>Viridiplantae</taxon>
        <taxon>Streptophyta</taxon>
        <taxon>Embryophyta</taxon>
        <taxon>Tracheophyta</taxon>
        <taxon>Spermatophyta</taxon>
        <taxon>Magnoliopsida</taxon>
        <taxon>eudicotyledons</taxon>
        <taxon>Gunneridae</taxon>
        <taxon>Pentapetalae</taxon>
        <taxon>rosids</taxon>
        <taxon>fabids</taxon>
        <taxon>Fabales</taxon>
        <taxon>Fabaceae</taxon>
        <taxon>Papilionoideae</taxon>
        <taxon>50 kb inversion clade</taxon>
        <taxon>NPAAA clade</taxon>
        <taxon>indigoferoid/millettioid clade</taxon>
        <taxon>Phaseoleae</taxon>
        <taxon>Glycine</taxon>
        <taxon>Glycine subgen. Soja</taxon>
    </lineage>
</organism>
<comment type="caution">
    <text evidence="2">The sequence shown here is derived from an EMBL/GenBank/DDBJ whole genome shotgun (WGS) entry which is preliminary data.</text>
</comment>
<gene>
    <name evidence="2" type="ORF">D0Y65_026739</name>
</gene>
<keyword evidence="3" id="KW-1185">Reference proteome</keyword>
<evidence type="ECO:0000259" key="1">
    <source>
        <dbReference type="PROSITE" id="PS50858"/>
    </source>
</evidence>
<evidence type="ECO:0000313" key="3">
    <source>
        <dbReference type="Proteomes" id="UP000289340"/>
    </source>
</evidence>
<dbReference type="PROSITE" id="PS50858">
    <property type="entry name" value="BSD"/>
    <property type="match status" value="1"/>
</dbReference>
<dbReference type="PANTHER" id="PTHR31923">
    <property type="entry name" value="BSD DOMAIN-CONTAINING PROTEIN"/>
    <property type="match status" value="1"/>
</dbReference>
<dbReference type="PANTHER" id="PTHR31923:SF4">
    <property type="entry name" value="BSD DOMAIN-CONTAINING PROTEIN"/>
    <property type="match status" value="1"/>
</dbReference>
<dbReference type="AlphaFoldDB" id="A0A445IL47"/>
<dbReference type="InterPro" id="IPR005607">
    <property type="entry name" value="BSD_dom"/>
</dbReference>
<evidence type="ECO:0000313" key="2">
    <source>
        <dbReference type="EMBL" id="RZB86773.1"/>
    </source>
</evidence>
<name>A0A445IL47_GLYSO</name>
<sequence>MLASLANKAILILSCIESSQFPYDDVVNDERLPLIKSIMQKNVTSLKYFYDNHVIIIVAVTKLLNNICVRSFNNIVQELQYMKGMKEQNLQIANISEVGPCVKQVKCSFASRNLARFPLPDDEILMFDAQQEDDLAVEHLAPSLATIRMELFLGYMSDGNFWKIYFAIVHPRHSKTNIAISSTLQQFAVYVQIMEARAMLTLDLDKISKEKKESDLSTGGNIPSKREGTRSLCFKYCSEDDIGRRKVGKERVPERVLQGRSCCFSFYLSSCLSQTGLHFRDCNHIVEFVFVEFVSVLQSNAPRYYTEGFRGKALIYILNFIQIFDKYMIPICCESEMMGSSSKSKPPTSISILYDSLLQLLQVCAAGNGLLD</sequence>
<reference evidence="2 3" key="1">
    <citation type="submission" date="2018-09" db="EMBL/GenBank/DDBJ databases">
        <title>A high-quality reference genome of wild soybean provides a powerful tool to mine soybean genomes.</title>
        <authorList>
            <person name="Xie M."/>
            <person name="Chung C.Y.L."/>
            <person name="Li M.-W."/>
            <person name="Wong F.-L."/>
            <person name="Chan T.-F."/>
            <person name="Lam H.-M."/>
        </authorList>
    </citation>
    <scope>NUCLEOTIDE SEQUENCE [LARGE SCALE GENOMIC DNA]</scope>
    <source>
        <strain evidence="3">cv. W05</strain>
        <tissue evidence="2">Hypocotyl of etiolated seedlings</tissue>
    </source>
</reference>
<accession>A0A445IL47</accession>
<dbReference type="EMBL" id="QZWG01000010">
    <property type="protein sequence ID" value="RZB86773.1"/>
    <property type="molecule type" value="Genomic_DNA"/>
</dbReference>
<dbReference type="InterPro" id="IPR035925">
    <property type="entry name" value="BSD_dom_sf"/>
</dbReference>
<protein>
    <recommendedName>
        <fullName evidence="1">BSD domain-containing protein</fullName>
    </recommendedName>
</protein>